<dbReference type="EMBL" id="CM001377">
    <property type="protein sequence ID" value="EHM10547.1"/>
    <property type="molecule type" value="Genomic_DNA"/>
</dbReference>
<protein>
    <submittedName>
        <fullName evidence="3">HPt domain-containing protein</fullName>
    </submittedName>
</protein>
<evidence type="ECO:0000259" key="2">
    <source>
        <dbReference type="PROSITE" id="PS50894"/>
    </source>
</evidence>
<dbReference type="InterPro" id="IPR036641">
    <property type="entry name" value="HPT_dom_sf"/>
</dbReference>
<keyword evidence="1" id="KW-0597">Phosphoprotein</keyword>
<dbReference type="PROSITE" id="PS50894">
    <property type="entry name" value="HPT"/>
    <property type="match status" value="1"/>
</dbReference>
<proteinExistence type="predicted"/>
<reference evidence="3 4" key="1">
    <citation type="submission" date="2011-10" db="EMBL/GenBank/DDBJ databases">
        <title>The Noncontiguous Finished genome of Thermanaerovibrio velox DSM 12556.</title>
        <authorList>
            <consortium name="US DOE Joint Genome Institute (JGI-PGF)"/>
            <person name="Lucas S."/>
            <person name="Copeland A."/>
            <person name="Lapidus A."/>
            <person name="Glavina del Rio T."/>
            <person name="Dalin E."/>
            <person name="Tice H."/>
            <person name="Bruce D."/>
            <person name="Goodwin L."/>
            <person name="Pitluck S."/>
            <person name="Peters L."/>
            <person name="Mikhailova N."/>
            <person name="Teshima H."/>
            <person name="Kyrpides N."/>
            <person name="Mavromatis K."/>
            <person name="Ivanova N."/>
            <person name="Markowitz V."/>
            <person name="Cheng J.-F."/>
            <person name="Hugenholtz P."/>
            <person name="Woyke T."/>
            <person name="Wu D."/>
            <person name="Spring S."/>
            <person name="Brambilla E.-M."/>
            <person name="Klenk H.-P."/>
            <person name="Eisen J.A."/>
        </authorList>
    </citation>
    <scope>NUCLEOTIDE SEQUENCE [LARGE SCALE GENOMIC DNA]</scope>
    <source>
        <strain evidence="3 4">DSM 12556</strain>
    </source>
</reference>
<dbReference type="RefSeq" id="WP_006584041.1">
    <property type="nucleotide sequence ID" value="NZ_CM001377.1"/>
</dbReference>
<evidence type="ECO:0000313" key="3">
    <source>
        <dbReference type="EMBL" id="EHM10547.1"/>
    </source>
</evidence>
<dbReference type="HOGENOM" id="CLU_162532_0_0_0"/>
<dbReference type="InterPro" id="IPR008207">
    <property type="entry name" value="Sig_transdc_His_kin_Hpt_dom"/>
</dbReference>
<sequence>MEHLDLDDDSLPDFDVQGLWDRLDGDVEALVRLLEMFQEEFPIRVMELKDSLDRGDLEGASKCAHSLKGLCASMGAEKLRRLMAGAEKDPLSASGDFFRAVSLCFLRFVKISEDLRRRWIG</sequence>
<dbReference type="AlphaFoldDB" id="H0UP44"/>
<dbReference type="SUPFAM" id="SSF47226">
    <property type="entry name" value="Histidine-containing phosphotransfer domain, HPT domain"/>
    <property type="match status" value="1"/>
</dbReference>
<gene>
    <name evidence="3" type="ORF">TheveDRAFT_1429</name>
</gene>
<dbReference type="Pfam" id="PF01627">
    <property type="entry name" value="Hpt"/>
    <property type="match status" value="1"/>
</dbReference>
<organism evidence="3 4">
    <name type="scientific">Thermanaerovibrio velox DSM 12556</name>
    <dbReference type="NCBI Taxonomy" id="926567"/>
    <lineage>
        <taxon>Bacteria</taxon>
        <taxon>Thermotogati</taxon>
        <taxon>Synergistota</taxon>
        <taxon>Synergistia</taxon>
        <taxon>Synergistales</taxon>
        <taxon>Synergistaceae</taxon>
        <taxon>Thermanaerovibrio</taxon>
    </lineage>
</organism>
<dbReference type="OrthoDB" id="9131849at2"/>
<accession>H0UP44</accession>
<name>H0UP44_9BACT</name>
<dbReference type="Proteomes" id="UP000005730">
    <property type="component" value="Chromosome"/>
</dbReference>
<evidence type="ECO:0000256" key="1">
    <source>
        <dbReference type="PROSITE-ProRule" id="PRU00110"/>
    </source>
</evidence>
<evidence type="ECO:0000313" key="4">
    <source>
        <dbReference type="Proteomes" id="UP000005730"/>
    </source>
</evidence>
<feature type="modified residue" description="Phosphohistidine" evidence="1">
    <location>
        <position position="65"/>
    </location>
</feature>
<dbReference type="Gene3D" id="1.20.120.160">
    <property type="entry name" value="HPT domain"/>
    <property type="match status" value="1"/>
</dbReference>
<keyword evidence="4" id="KW-1185">Reference proteome</keyword>
<dbReference type="GO" id="GO:0000160">
    <property type="term" value="P:phosphorelay signal transduction system"/>
    <property type="evidence" value="ECO:0007669"/>
    <property type="project" value="InterPro"/>
</dbReference>
<feature type="domain" description="HPt" evidence="2">
    <location>
        <begin position="26"/>
        <end position="118"/>
    </location>
</feature>
<dbReference type="STRING" id="926567.TheveDRAFT_1429"/>